<feature type="compositionally biased region" description="Basic and acidic residues" evidence="1">
    <location>
        <begin position="109"/>
        <end position="147"/>
    </location>
</feature>
<dbReference type="RefSeq" id="XP_010486081.1">
    <property type="nucleotide sequence ID" value="XM_010487779.2"/>
</dbReference>
<feature type="compositionally biased region" description="Basic and acidic residues" evidence="1">
    <location>
        <begin position="32"/>
        <end position="74"/>
    </location>
</feature>
<accession>A0ABM0XHI5</accession>
<protein>
    <submittedName>
        <fullName evidence="3">DNA ligase 1-like</fullName>
    </submittedName>
</protein>
<evidence type="ECO:0000313" key="3">
    <source>
        <dbReference type="RefSeq" id="XP_010486081.1"/>
    </source>
</evidence>
<organism evidence="2 3">
    <name type="scientific">Camelina sativa</name>
    <name type="common">False flax</name>
    <name type="synonym">Myagrum sativum</name>
    <dbReference type="NCBI Taxonomy" id="90675"/>
    <lineage>
        <taxon>Eukaryota</taxon>
        <taxon>Viridiplantae</taxon>
        <taxon>Streptophyta</taxon>
        <taxon>Embryophyta</taxon>
        <taxon>Tracheophyta</taxon>
        <taxon>Spermatophyta</taxon>
        <taxon>Magnoliopsida</taxon>
        <taxon>eudicotyledons</taxon>
        <taxon>Gunneridae</taxon>
        <taxon>Pentapetalae</taxon>
        <taxon>rosids</taxon>
        <taxon>malvids</taxon>
        <taxon>Brassicales</taxon>
        <taxon>Brassicaceae</taxon>
        <taxon>Camelineae</taxon>
        <taxon>Camelina</taxon>
    </lineage>
</organism>
<evidence type="ECO:0000313" key="2">
    <source>
        <dbReference type="Proteomes" id="UP000694864"/>
    </source>
</evidence>
<gene>
    <name evidence="3" type="primary">LOC104764279</name>
</gene>
<keyword evidence="2" id="KW-1185">Reference proteome</keyword>
<reference evidence="3" key="2">
    <citation type="submission" date="2025-08" db="UniProtKB">
        <authorList>
            <consortium name="RefSeq"/>
        </authorList>
    </citation>
    <scope>IDENTIFICATION</scope>
    <source>
        <tissue evidence="3">Leaf</tissue>
    </source>
</reference>
<feature type="region of interest" description="Disordered" evidence="1">
    <location>
        <begin position="32"/>
        <end position="82"/>
    </location>
</feature>
<proteinExistence type="predicted"/>
<dbReference type="Proteomes" id="UP000694864">
    <property type="component" value="Chromosome 3"/>
</dbReference>
<dbReference type="GeneID" id="104764279"/>
<name>A0ABM0XHI5_CAMSA</name>
<feature type="region of interest" description="Disordered" evidence="1">
    <location>
        <begin position="105"/>
        <end position="147"/>
    </location>
</feature>
<evidence type="ECO:0000256" key="1">
    <source>
        <dbReference type="SAM" id="MobiDB-lite"/>
    </source>
</evidence>
<sequence>MEEEKKQKKKSLASIPDNYVSILQLQERWLKEKERKQRKQKDSVERGVKAKQQQVDHEQPRRQEESAVKPKEKGLCGVSRMHSAVDRCKKESKWVKKEELEVSAAIVSNKDEVGGDPREKKKSDPVKEDTRRVFTSKGEHAAKEETKFQKRWIKKRVEEEVKGPTRLTSGQGYYRNQRHDWSIPTRAMVWVKKGNNHGAAGENGVLIIM</sequence>
<reference evidence="2" key="1">
    <citation type="journal article" date="2014" name="Nat. Commun.">
        <title>The emerging biofuel crop Camelina sativa retains a highly undifferentiated hexaploid genome structure.</title>
        <authorList>
            <person name="Kagale S."/>
            <person name="Koh C."/>
            <person name="Nixon J."/>
            <person name="Bollina V."/>
            <person name="Clarke W.E."/>
            <person name="Tuteja R."/>
            <person name="Spillane C."/>
            <person name="Robinson S.J."/>
            <person name="Links M.G."/>
            <person name="Clarke C."/>
            <person name="Higgins E.E."/>
            <person name="Huebert T."/>
            <person name="Sharpe A.G."/>
            <person name="Parkin I.A."/>
        </authorList>
    </citation>
    <scope>NUCLEOTIDE SEQUENCE [LARGE SCALE GENOMIC DNA]</scope>
    <source>
        <strain evidence="2">cv. DH55</strain>
    </source>
</reference>